<feature type="compositionally biased region" description="Basic and acidic residues" evidence="1">
    <location>
        <begin position="74"/>
        <end position="83"/>
    </location>
</feature>
<dbReference type="AlphaFoldDB" id="A0A9N7VAP2"/>
<feature type="region of interest" description="Disordered" evidence="1">
    <location>
        <begin position="71"/>
        <end position="115"/>
    </location>
</feature>
<accession>A0A9N7VAP2</accession>
<name>A0A9N7VAP2_PLEPL</name>
<dbReference type="EMBL" id="CADEAL010003846">
    <property type="protein sequence ID" value="CAB1445983.1"/>
    <property type="molecule type" value="Genomic_DNA"/>
</dbReference>
<dbReference type="Proteomes" id="UP001153269">
    <property type="component" value="Unassembled WGS sequence"/>
</dbReference>
<protein>
    <submittedName>
        <fullName evidence="2">Uncharacterized protein</fullName>
    </submittedName>
</protein>
<organism evidence="2 3">
    <name type="scientific">Pleuronectes platessa</name>
    <name type="common">European plaice</name>
    <dbReference type="NCBI Taxonomy" id="8262"/>
    <lineage>
        <taxon>Eukaryota</taxon>
        <taxon>Metazoa</taxon>
        <taxon>Chordata</taxon>
        <taxon>Craniata</taxon>
        <taxon>Vertebrata</taxon>
        <taxon>Euteleostomi</taxon>
        <taxon>Actinopterygii</taxon>
        <taxon>Neopterygii</taxon>
        <taxon>Teleostei</taxon>
        <taxon>Neoteleostei</taxon>
        <taxon>Acanthomorphata</taxon>
        <taxon>Carangaria</taxon>
        <taxon>Pleuronectiformes</taxon>
        <taxon>Pleuronectoidei</taxon>
        <taxon>Pleuronectidae</taxon>
        <taxon>Pleuronectes</taxon>
    </lineage>
</organism>
<comment type="caution">
    <text evidence="2">The sequence shown here is derived from an EMBL/GenBank/DDBJ whole genome shotgun (WGS) entry which is preliminary data.</text>
</comment>
<sequence>MINIVDIQSDSIEDYIQTGSSNVESANQELAKANHYQAAGYGELSRDRAHTEQFSSPPIQAVSVIAERLNVRKTTKEETERRAQSPTDGQDNGCEDRRVQIRHSPMFTSNLSRSL</sequence>
<evidence type="ECO:0000313" key="2">
    <source>
        <dbReference type="EMBL" id="CAB1445983.1"/>
    </source>
</evidence>
<keyword evidence="3" id="KW-1185">Reference proteome</keyword>
<feature type="compositionally biased region" description="Polar residues" evidence="1">
    <location>
        <begin position="106"/>
        <end position="115"/>
    </location>
</feature>
<evidence type="ECO:0000313" key="3">
    <source>
        <dbReference type="Proteomes" id="UP001153269"/>
    </source>
</evidence>
<reference evidence="2" key="1">
    <citation type="submission" date="2020-03" db="EMBL/GenBank/DDBJ databases">
        <authorList>
            <person name="Weist P."/>
        </authorList>
    </citation>
    <scope>NUCLEOTIDE SEQUENCE</scope>
</reference>
<proteinExistence type="predicted"/>
<evidence type="ECO:0000256" key="1">
    <source>
        <dbReference type="SAM" id="MobiDB-lite"/>
    </source>
</evidence>
<gene>
    <name evidence="2" type="ORF">PLEPLA_LOCUS33727</name>
</gene>